<dbReference type="AlphaFoldDB" id="A0A1Q2L681"/>
<name>A0A1Q2L681_9BACL</name>
<dbReference type="SMART" id="SM00530">
    <property type="entry name" value="HTH_XRE"/>
    <property type="match status" value="1"/>
</dbReference>
<dbReference type="Gene3D" id="1.10.260.40">
    <property type="entry name" value="lambda repressor-like DNA-binding domains"/>
    <property type="match status" value="1"/>
</dbReference>
<dbReference type="CDD" id="cd00093">
    <property type="entry name" value="HTH_XRE"/>
    <property type="match status" value="1"/>
</dbReference>
<gene>
    <name evidence="3" type="ORF">B0X71_20710</name>
</gene>
<evidence type="ECO:0000313" key="3">
    <source>
        <dbReference type="EMBL" id="AQQ55597.1"/>
    </source>
</evidence>
<keyword evidence="4" id="KW-1185">Reference proteome</keyword>
<reference evidence="3 4" key="1">
    <citation type="submission" date="2017-02" db="EMBL/GenBank/DDBJ databases">
        <title>The complete genomic sequence of a novel cold adapted crude oil-degrading bacterium Planococcus qaidamina Y42.</title>
        <authorList>
            <person name="Yang R."/>
        </authorList>
    </citation>
    <scope>NUCLEOTIDE SEQUENCE [LARGE SCALE GENOMIC DNA]</scope>
    <source>
        <strain evidence="3 4">Y42</strain>
        <plasmid evidence="3 4">unnamed2</plasmid>
    </source>
</reference>
<dbReference type="KEGG" id="pmar:B0X71_20710"/>
<geneLocation type="plasmid" evidence="3 4">
    <name>unnamed2</name>
</geneLocation>
<sequence length="96" mass="10902">MPTLNDLRKSLSQNSGIKNTFESPEYARSRVVFKKRMELGLSQMELAEKAQVTQKTISRIEGADEGIRESTIRKVHLALGISEDDTPTAKRYVLHR</sequence>
<evidence type="ECO:0000313" key="4">
    <source>
        <dbReference type="Proteomes" id="UP000188184"/>
    </source>
</evidence>
<dbReference type="EMBL" id="CP019642">
    <property type="protein sequence ID" value="AQQ55597.1"/>
    <property type="molecule type" value="Genomic_DNA"/>
</dbReference>
<dbReference type="InterPro" id="IPR001387">
    <property type="entry name" value="Cro/C1-type_HTH"/>
</dbReference>
<dbReference type="Proteomes" id="UP000188184">
    <property type="component" value="Plasmid unnamed2"/>
</dbReference>
<accession>A0A1Q2L681</accession>
<proteinExistence type="predicted"/>
<feature type="domain" description="HTH cro/C1-type" evidence="2">
    <location>
        <begin position="36"/>
        <end position="86"/>
    </location>
</feature>
<keyword evidence="3" id="KW-0614">Plasmid</keyword>
<evidence type="ECO:0000259" key="2">
    <source>
        <dbReference type="PROSITE" id="PS50943"/>
    </source>
</evidence>
<dbReference type="GO" id="GO:0003677">
    <property type="term" value="F:DNA binding"/>
    <property type="evidence" value="ECO:0007669"/>
    <property type="project" value="InterPro"/>
</dbReference>
<dbReference type="PROSITE" id="PS50943">
    <property type="entry name" value="HTH_CROC1"/>
    <property type="match status" value="1"/>
</dbReference>
<dbReference type="OrthoDB" id="2455748at2"/>
<feature type="compositionally biased region" description="Polar residues" evidence="1">
    <location>
        <begin position="10"/>
        <end position="20"/>
    </location>
</feature>
<evidence type="ECO:0000256" key="1">
    <source>
        <dbReference type="SAM" id="MobiDB-lite"/>
    </source>
</evidence>
<feature type="region of interest" description="Disordered" evidence="1">
    <location>
        <begin position="1"/>
        <end position="20"/>
    </location>
</feature>
<protein>
    <recommendedName>
        <fullName evidence="2">HTH cro/C1-type domain-containing protein</fullName>
    </recommendedName>
</protein>
<dbReference type="InterPro" id="IPR010982">
    <property type="entry name" value="Lambda_DNA-bd_dom_sf"/>
</dbReference>
<dbReference type="RefSeq" id="WP_077591435.1">
    <property type="nucleotide sequence ID" value="NZ_CP019642.1"/>
</dbReference>
<dbReference type="SUPFAM" id="SSF47413">
    <property type="entry name" value="lambda repressor-like DNA-binding domains"/>
    <property type="match status" value="1"/>
</dbReference>
<organism evidence="3 4">
    <name type="scientific">Planococcus lenghuensis</name>
    <dbReference type="NCBI Taxonomy" id="2213202"/>
    <lineage>
        <taxon>Bacteria</taxon>
        <taxon>Bacillati</taxon>
        <taxon>Bacillota</taxon>
        <taxon>Bacilli</taxon>
        <taxon>Bacillales</taxon>
        <taxon>Caryophanaceae</taxon>
        <taxon>Planococcus</taxon>
    </lineage>
</organism>
<dbReference type="Pfam" id="PF01381">
    <property type="entry name" value="HTH_3"/>
    <property type="match status" value="1"/>
</dbReference>